<comment type="caution">
    <text evidence="1">The sequence shown here is derived from an EMBL/GenBank/DDBJ whole genome shotgun (WGS) entry which is preliminary data.</text>
</comment>
<name>A0A1V5MLT5_UNCT6</name>
<dbReference type="EMBL" id="MWAK01000008">
    <property type="protein sequence ID" value="OPZ93781.1"/>
    <property type="molecule type" value="Genomic_DNA"/>
</dbReference>
<proteinExistence type="predicted"/>
<accession>A0A1V5MLT5</accession>
<dbReference type="PANTHER" id="PTHR36848">
    <property type="entry name" value="DNA-BINDING PROTEIN (PUTATIVE SECRETED PROTEIN)-RELATED"/>
    <property type="match status" value="1"/>
</dbReference>
<dbReference type="InterPro" id="IPR008979">
    <property type="entry name" value="Galactose-bd-like_sf"/>
</dbReference>
<evidence type="ECO:0008006" key="2">
    <source>
        <dbReference type="Google" id="ProtNLM"/>
    </source>
</evidence>
<dbReference type="Proteomes" id="UP000485484">
    <property type="component" value="Unassembled WGS sequence"/>
</dbReference>
<organism evidence="1">
    <name type="scientific">candidate division TA06 bacterium ADurb.Bin417</name>
    <dbReference type="NCBI Taxonomy" id="1852828"/>
    <lineage>
        <taxon>Bacteria</taxon>
        <taxon>Bacteria division TA06</taxon>
    </lineage>
</organism>
<dbReference type="InterPro" id="IPR053161">
    <property type="entry name" value="Ulvan_degrading_GH"/>
</dbReference>
<dbReference type="AlphaFoldDB" id="A0A1V5MLT5"/>
<sequence>MAEDTLVSQTQWSGDVMAHYEFMDWPGIDKLGRHIDQNVTVKQVSSAAEQLGKARAFCEVYGCMGGQASFFHRKWIGDWQAVLGIGFVNHHLSLYSMRGERKRDYPANLFYQQPWWNDEKEFADYQGRLCRAVTEGKRLVDVLVIQPLTSVWCEYSPVDRGNGWASASVYDRPFADLTLRLLQEKIDFHYGNESLLAEHGRVEGEKLRLKEHAYSTVVVPPALNLNGATLDLLTRFAAAGGFVLFMGRRPELVDGRPGPVEIPSAQLAGSLDETVELVAARCPDRVSVLDRRTGRSAPAVYVQTRRVGDGLRHLLVNVDEKRAILVSARLPGLAAGAAVLDLSDGRSYRVPSGSDSLEFELAPAGSLLVLAGPEADSAEPVWPDLLGSGVLFRDITAGKPAVFLGKFECRLQEENVLLLNDFSLELDGRTVYQGPVSGAWHTHFYPAPEGTPFRAVYEFESAVELEGCFAAIEMAENLDRIEFNGVPVKPRKSRGDNGPFSPGRSWKDINFTRVDLPALRKGLNQLVIAGLKVNNISRSGCHHRVEAWQKHFPTEAEEIYLCGHFSLEKLAEGRYRVFRYRTPAGRNLAVEGYPFYSGRLTYRADFCWRGRYGGGAWLKLNGVSWLASIRVRVNGRDCATRRWAPWLVDISAALQPGENHLELDTAVTLVNAFGPNRQAGIKQDTGIGPRTFVLGDRFTRDYQLFEFGLENAVIYRR</sequence>
<dbReference type="Gene3D" id="2.60.120.260">
    <property type="entry name" value="Galactose-binding domain-like"/>
    <property type="match status" value="1"/>
</dbReference>
<reference evidence="1" key="1">
    <citation type="submission" date="2017-02" db="EMBL/GenBank/DDBJ databases">
        <title>Delving into the versatile metabolic prowess of the omnipresent phylum Bacteroidetes.</title>
        <authorList>
            <person name="Nobu M.K."/>
            <person name="Mei R."/>
            <person name="Narihiro T."/>
            <person name="Kuroda K."/>
            <person name="Liu W.-T."/>
        </authorList>
    </citation>
    <scope>NUCLEOTIDE SEQUENCE</scope>
    <source>
        <strain evidence="1">ADurb.Bin417</strain>
    </source>
</reference>
<dbReference type="SUPFAM" id="SSF49785">
    <property type="entry name" value="Galactose-binding domain-like"/>
    <property type="match status" value="1"/>
</dbReference>
<dbReference type="PANTHER" id="PTHR36848:SF2">
    <property type="entry name" value="SECRETED PROTEIN"/>
    <property type="match status" value="1"/>
</dbReference>
<gene>
    <name evidence="1" type="ORF">BWY73_00130</name>
</gene>
<evidence type="ECO:0000313" key="1">
    <source>
        <dbReference type="EMBL" id="OPZ93781.1"/>
    </source>
</evidence>
<protein>
    <recommendedName>
        <fullName evidence="2">Glycosyl hydrolases family 2, sugar binding domain</fullName>
    </recommendedName>
</protein>
<dbReference type="CDD" id="cd03143">
    <property type="entry name" value="A4_beta-galactosidase_middle_domain"/>
    <property type="match status" value="1"/>
</dbReference>